<dbReference type="PATRIC" id="fig|710685.3.peg.3568"/>
<keyword evidence="1" id="KW-1133">Transmembrane helix</keyword>
<dbReference type="eggNOG" id="ENOG5031T3E">
    <property type="taxonomic scope" value="Bacteria"/>
</dbReference>
<dbReference type="RefSeq" id="WP_014211835.1">
    <property type="nucleotide sequence ID" value="NC_016604.1"/>
</dbReference>
<name>G8RT92_MYCRN</name>
<evidence type="ECO:0000313" key="3">
    <source>
        <dbReference type="Proteomes" id="UP000005442"/>
    </source>
</evidence>
<sequence>MTIVVMDGPTASALAQILPLLLLTLILELRRTALHRKVSRIALAAFFVLFGVIETVLVLSIDGELYPFQWGDLLSAITIFGLLGAILAISLMEPRQF</sequence>
<dbReference type="EMBL" id="CP003169">
    <property type="protein sequence ID" value="AEV74079.1"/>
    <property type="molecule type" value="Genomic_DNA"/>
</dbReference>
<keyword evidence="1" id="KW-0812">Transmembrane</keyword>
<organism evidence="2 3">
    <name type="scientific">Mycolicibacterium rhodesiae (strain NBB3)</name>
    <name type="common">Mycobacterium rhodesiae</name>
    <dbReference type="NCBI Taxonomy" id="710685"/>
    <lineage>
        <taxon>Bacteria</taxon>
        <taxon>Bacillati</taxon>
        <taxon>Actinomycetota</taxon>
        <taxon>Actinomycetes</taxon>
        <taxon>Mycobacteriales</taxon>
        <taxon>Mycobacteriaceae</taxon>
        <taxon>Mycolicibacterium</taxon>
    </lineage>
</organism>
<feature type="transmembrane region" description="Helical" evidence="1">
    <location>
        <begin position="73"/>
        <end position="92"/>
    </location>
</feature>
<dbReference type="KEGG" id="mrh:MycrhN_3560"/>
<feature type="transmembrane region" description="Helical" evidence="1">
    <location>
        <begin position="12"/>
        <end position="29"/>
    </location>
</feature>
<evidence type="ECO:0000313" key="2">
    <source>
        <dbReference type="EMBL" id="AEV74079.1"/>
    </source>
</evidence>
<dbReference type="Proteomes" id="UP000005442">
    <property type="component" value="Chromosome"/>
</dbReference>
<keyword evidence="1" id="KW-0472">Membrane</keyword>
<protein>
    <submittedName>
        <fullName evidence="2">Uncharacterized protein</fullName>
    </submittedName>
</protein>
<keyword evidence="3" id="KW-1185">Reference proteome</keyword>
<proteinExistence type="predicted"/>
<accession>G8RT92</accession>
<dbReference type="AlphaFoldDB" id="G8RT92"/>
<feature type="transmembrane region" description="Helical" evidence="1">
    <location>
        <begin position="41"/>
        <end position="61"/>
    </location>
</feature>
<dbReference type="OrthoDB" id="4748759at2"/>
<dbReference type="STRING" id="710685.MycrhN_3560"/>
<dbReference type="HOGENOM" id="CLU_2117979_0_0_11"/>
<evidence type="ECO:0000256" key="1">
    <source>
        <dbReference type="SAM" id="Phobius"/>
    </source>
</evidence>
<reference evidence="2 3" key="1">
    <citation type="submission" date="2011-12" db="EMBL/GenBank/DDBJ databases">
        <title>Complete sequence of Mycobacterium rhodesiae NBB3.</title>
        <authorList>
            <consortium name="US DOE Joint Genome Institute"/>
            <person name="Lucas S."/>
            <person name="Han J."/>
            <person name="Lapidus A."/>
            <person name="Cheng J.-F."/>
            <person name="Goodwin L."/>
            <person name="Pitluck S."/>
            <person name="Peters L."/>
            <person name="Mikhailova N."/>
            <person name="Gu W."/>
            <person name="Detter J.C."/>
            <person name="Han C."/>
            <person name="Tapia R."/>
            <person name="Land M."/>
            <person name="Hauser L."/>
            <person name="Kyrpides N."/>
            <person name="Ivanova N."/>
            <person name="Pagani I."/>
            <person name="Mattes T."/>
            <person name="Holmes A."/>
            <person name="Rutledge P."/>
            <person name="Paulsen I."/>
            <person name="Coleman N."/>
            <person name="Woyke T."/>
        </authorList>
    </citation>
    <scope>NUCLEOTIDE SEQUENCE [LARGE SCALE GENOMIC DNA]</scope>
    <source>
        <strain evidence="2 3">NBB3</strain>
    </source>
</reference>
<gene>
    <name evidence="2" type="ordered locus">MycrhN_3560</name>
</gene>